<comment type="subcellular location">
    <subcellularLocation>
        <location evidence="1">Membrane</location>
        <topology evidence="1">Multi-pass membrane protein</topology>
    </subcellularLocation>
</comment>
<gene>
    <name evidence="7" type="ORF">F1737_06765</name>
</gene>
<feature type="transmembrane region" description="Helical" evidence="6">
    <location>
        <begin position="197"/>
        <end position="218"/>
    </location>
</feature>
<dbReference type="Proteomes" id="UP001301797">
    <property type="component" value="Chromosome"/>
</dbReference>
<feature type="transmembrane region" description="Helical" evidence="6">
    <location>
        <begin position="122"/>
        <end position="145"/>
    </location>
</feature>
<dbReference type="EMBL" id="CP043875">
    <property type="protein sequence ID" value="WOF16425.1"/>
    <property type="molecule type" value="Genomic_DNA"/>
</dbReference>
<dbReference type="SUPFAM" id="SSF161070">
    <property type="entry name" value="SNF-like"/>
    <property type="match status" value="1"/>
</dbReference>
<dbReference type="AlphaFoldDB" id="A0AA97I2M1"/>
<dbReference type="PANTHER" id="PTHR11616">
    <property type="entry name" value="SODIUM/CHLORIDE DEPENDENT TRANSPORTER"/>
    <property type="match status" value="1"/>
</dbReference>
<name>A0AA97I2M1_9EURY</name>
<dbReference type="KEGG" id="mefw:F1737_06765"/>
<keyword evidence="8" id="KW-1185">Reference proteome</keyword>
<feature type="transmembrane region" description="Helical" evidence="6">
    <location>
        <begin position="44"/>
        <end position="67"/>
    </location>
</feature>
<keyword evidence="2" id="KW-0813">Transport</keyword>
<dbReference type="RefSeq" id="WP_408669648.1">
    <property type="nucleotide sequence ID" value="NZ_CP043875.1"/>
</dbReference>
<evidence type="ECO:0000256" key="1">
    <source>
        <dbReference type="ARBA" id="ARBA00004141"/>
    </source>
</evidence>
<evidence type="ECO:0000256" key="5">
    <source>
        <dbReference type="ARBA" id="ARBA00023136"/>
    </source>
</evidence>
<dbReference type="GeneID" id="85229855"/>
<accession>A0AA97I2M1</accession>
<evidence type="ECO:0000313" key="7">
    <source>
        <dbReference type="EMBL" id="WOF16425.1"/>
    </source>
</evidence>
<dbReference type="InterPro" id="IPR037272">
    <property type="entry name" value="SNS_sf"/>
</dbReference>
<keyword evidence="5 6" id="KW-0472">Membrane</keyword>
<dbReference type="GO" id="GO:0005886">
    <property type="term" value="C:plasma membrane"/>
    <property type="evidence" value="ECO:0007669"/>
    <property type="project" value="TreeGrafter"/>
</dbReference>
<feature type="transmembrane region" description="Helical" evidence="6">
    <location>
        <begin position="87"/>
        <end position="110"/>
    </location>
</feature>
<dbReference type="Pfam" id="PF00209">
    <property type="entry name" value="SNF"/>
    <property type="match status" value="1"/>
</dbReference>
<evidence type="ECO:0000313" key="8">
    <source>
        <dbReference type="Proteomes" id="UP001301797"/>
    </source>
</evidence>
<feature type="transmembrane region" description="Helical" evidence="6">
    <location>
        <begin position="166"/>
        <end position="185"/>
    </location>
</feature>
<dbReference type="GO" id="GO:0035725">
    <property type="term" value="P:sodium ion transmembrane transport"/>
    <property type="evidence" value="ECO:0007669"/>
    <property type="project" value="TreeGrafter"/>
</dbReference>
<evidence type="ECO:0000256" key="4">
    <source>
        <dbReference type="ARBA" id="ARBA00022989"/>
    </source>
</evidence>
<evidence type="ECO:0000256" key="6">
    <source>
        <dbReference type="SAM" id="Phobius"/>
    </source>
</evidence>
<keyword evidence="3 6" id="KW-0812">Transmembrane</keyword>
<proteinExistence type="predicted"/>
<evidence type="ECO:0000256" key="2">
    <source>
        <dbReference type="ARBA" id="ARBA00022448"/>
    </source>
</evidence>
<dbReference type="InterPro" id="IPR000175">
    <property type="entry name" value="Na/ntran_symport"/>
</dbReference>
<protein>
    <submittedName>
        <fullName evidence="7">Uncharacterized protein</fullName>
    </submittedName>
</protein>
<keyword evidence="4 6" id="KW-1133">Transmembrane helix</keyword>
<evidence type="ECO:0000256" key="3">
    <source>
        <dbReference type="ARBA" id="ARBA00022692"/>
    </source>
</evidence>
<dbReference type="PANTHER" id="PTHR11616:SF240">
    <property type="entry name" value="BLOATED TUBULES, ISOFORM B-RELATED"/>
    <property type="match status" value="1"/>
</dbReference>
<reference evidence="7 8" key="1">
    <citation type="submission" date="2019-09" db="EMBL/GenBank/DDBJ databases">
        <title>The complete genome of Methanoplanus sp. FWC-SCC4.</title>
        <authorList>
            <person name="Chen S.-C."/>
            <person name="Zhou Y.-Z."/>
            <person name="Lai M.-C."/>
        </authorList>
    </citation>
    <scope>NUCLEOTIDE SEQUENCE [LARGE SCALE GENOMIC DNA]</scope>
    <source>
        <strain evidence="7 8">FWC-SCC4</strain>
    </source>
</reference>
<organism evidence="7 8">
    <name type="scientific">Methanochimaera problematica</name>
    <dbReference type="NCBI Taxonomy" id="2609417"/>
    <lineage>
        <taxon>Archaea</taxon>
        <taxon>Methanobacteriati</taxon>
        <taxon>Methanobacteriota</taxon>
        <taxon>Stenosarchaea group</taxon>
        <taxon>Methanomicrobia</taxon>
        <taxon>Methanomicrobiales</taxon>
        <taxon>Methanomicrobiaceae</taxon>
        <taxon>Methanochimaera</taxon>
    </lineage>
</organism>
<dbReference type="PROSITE" id="PS50267">
    <property type="entry name" value="NA_NEUROTRAN_SYMP_3"/>
    <property type="match status" value="1"/>
</dbReference>
<sequence length="229" mass="25264">MTSFVAGFAVFSALGYLAHTNGVAVTEVVKGGIELVFVAYPAAISAMPLLPEVFGIMFFLMIVMLGIDSAFSMVDSTSCALQDYIKIPPLLTTAIVCIVGFIGSMLFASGGDLYWLDIVDHYVWYYLVIIVGLLEALAIGYVYGADKLREYFNQTTDLKVGKWWDIMIKYITPAILGLLPIYYIYDGIVHPYGGYEFIPTLAGWMIVIGTIVAAFVTARIMRNKNQNNN</sequence>